<evidence type="ECO:0000256" key="1">
    <source>
        <dbReference type="SAM" id="MobiDB-lite"/>
    </source>
</evidence>
<feature type="chain" id="PRO_5047013065" evidence="2">
    <location>
        <begin position="22"/>
        <end position="199"/>
    </location>
</feature>
<dbReference type="EMBL" id="JACVFC010000002">
    <property type="protein sequence ID" value="MBC9931820.1"/>
    <property type="molecule type" value="Genomic_DNA"/>
</dbReference>
<evidence type="ECO:0000313" key="3">
    <source>
        <dbReference type="EMBL" id="MBC9931820.1"/>
    </source>
</evidence>
<sequence>MRRLMYSLPILLLMATAVLFTTSCSKKGDAGPAGQQGQKGDKGDKGDTGAGGSKGDPGTANVIYSDWLDVPFKPDTVHMAGGRIDTIGWYAGISAPKLSVSLLTSGEVKVYINLGTAADPVVAPLPYNEGNGIYIRYVAFKESLQLDANVNAGTYLNNAGAKVLQYRYILIPGGTAARKANAVDWNNYKAVKDYLGLKD</sequence>
<protein>
    <submittedName>
        <fullName evidence="3">Collagen-like protein</fullName>
    </submittedName>
</protein>
<dbReference type="RefSeq" id="WP_188088968.1">
    <property type="nucleotide sequence ID" value="NZ_JACVFC010000002.1"/>
</dbReference>
<feature type="signal peptide" evidence="2">
    <location>
        <begin position="1"/>
        <end position="21"/>
    </location>
</feature>
<feature type="region of interest" description="Disordered" evidence="1">
    <location>
        <begin position="27"/>
        <end position="57"/>
    </location>
</feature>
<dbReference type="Proteomes" id="UP000659124">
    <property type="component" value="Unassembled WGS sequence"/>
</dbReference>
<organism evidence="3 4">
    <name type="scientific">Chitinophaga qingshengii</name>
    <dbReference type="NCBI Taxonomy" id="1569794"/>
    <lineage>
        <taxon>Bacteria</taxon>
        <taxon>Pseudomonadati</taxon>
        <taxon>Bacteroidota</taxon>
        <taxon>Chitinophagia</taxon>
        <taxon>Chitinophagales</taxon>
        <taxon>Chitinophagaceae</taxon>
        <taxon>Chitinophaga</taxon>
    </lineage>
</organism>
<evidence type="ECO:0000313" key="4">
    <source>
        <dbReference type="Proteomes" id="UP000659124"/>
    </source>
</evidence>
<name>A0ABR7TMW1_9BACT</name>
<keyword evidence="4" id="KW-1185">Reference proteome</keyword>
<dbReference type="PROSITE" id="PS51257">
    <property type="entry name" value="PROKAR_LIPOPROTEIN"/>
    <property type="match status" value="1"/>
</dbReference>
<accession>A0ABR7TMW1</accession>
<comment type="caution">
    <text evidence="3">The sequence shown here is derived from an EMBL/GenBank/DDBJ whole genome shotgun (WGS) entry which is preliminary data.</text>
</comment>
<gene>
    <name evidence="3" type="ORF">ICL07_15650</name>
</gene>
<keyword evidence="2" id="KW-0732">Signal</keyword>
<proteinExistence type="predicted"/>
<evidence type="ECO:0000256" key="2">
    <source>
        <dbReference type="SAM" id="SignalP"/>
    </source>
</evidence>
<reference evidence="3 4" key="1">
    <citation type="submission" date="2020-09" db="EMBL/GenBank/DDBJ databases">
        <title>Genome sequences of type strains of Chitinophaga qingshengii and Chitinophaga varians.</title>
        <authorList>
            <person name="Kittiwongwattana C."/>
        </authorList>
    </citation>
    <scope>NUCLEOTIDE SEQUENCE [LARGE SCALE GENOMIC DNA]</scope>
    <source>
        <strain evidence="3 4">JCM 30026</strain>
    </source>
</reference>